<evidence type="ECO:0000313" key="3">
    <source>
        <dbReference type="Proteomes" id="UP000268007"/>
    </source>
</evidence>
<feature type="transmembrane region" description="Helical" evidence="1">
    <location>
        <begin position="80"/>
        <end position="102"/>
    </location>
</feature>
<dbReference type="AlphaFoldDB" id="A0A495J8U4"/>
<evidence type="ECO:0000256" key="1">
    <source>
        <dbReference type="SAM" id="Phobius"/>
    </source>
</evidence>
<reference evidence="2 3" key="1">
    <citation type="submission" date="2018-10" db="EMBL/GenBank/DDBJ databases">
        <title>Genomic Encyclopedia of Archaeal and Bacterial Type Strains, Phase II (KMG-II): from individual species to whole genera.</title>
        <authorList>
            <person name="Goeker M."/>
        </authorList>
    </citation>
    <scope>NUCLEOTIDE SEQUENCE [LARGE SCALE GENOMIC DNA]</scope>
    <source>
        <strain evidence="2 3">DSM 18602</strain>
    </source>
</reference>
<gene>
    <name evidence="2" type="ORF">BDD43_5697</name>
</gene>
<dbReference type="EMBL" id="RBKU01000001">
    <property type="protein sequence ID" value="RKR85426.1"/>
    <property type="molecule type" value="Genomic_DNA"/>
</dbReference>
<dbReference type="RefSeq" id="WP_121201476.1">
    <property type="nucleotide sequence ID" value="NZ_RBKU01000001.1"/>
</dbReference>
<keyword evidence="1" id="KW-1133">Transmembrane helix</keyword>
<organism evidence="2 3">
    <name type="scientific">Mucilaginibacter gracilis</name>
    <dbReference type="NCBI Taxonomy" id="423350"/>
    <lineage>
        <taxon>Bacteria</taxon>
        <taxon>Pseudomonadati</taxon>
        <taxon>Bacteroidota</taxon>
        <taxon>Sphingobacteriia</taxon>
        <taxon>Sphingobacteriales</taxon>
        <taxon>Sphingobacteriaceae</taxon>
        <taxon>Mucilaginibacter</taxon>
    </lineage>
</organism>
<keyword evidence="3" id="KW-1185">Reference proteome</keyword>
<dbReference type="Proteomes" id="UP000268007">
    <property type="component" value="Unassembled WGS sequence"/>
</dbReference>
<feature type="transmembrane region" description="Helical" evidence="1">
    <location>
        <begin position="48"/>
        <end position="68"/>
    </location>
</feature>
<evidence type="ECO:0000313" key="2">
    <source>
        <dbReference type="EMBL" id="RKR85426.1"/>
    </source>
</evidence>
<comment type="caution">
    <text evidence="2">The sequence shown here is derived from an EMBL/GenBank/DDBJ whole genome shotgun (WGS) entry which is preliminary data.</text>
</comment>
<feature type="transmembrane region" description="Helical" evidence="1">
    <location>
        <begin position="12"/>
        <end position="28"/>
    </location>
</feature>
<sequence length="104" mass="11741">MKASLIAAKVAVRLFLFLILLALVPFFTGNTMDTQLQNIYITASNKWVFAYPILLALGFIALLVLCTIKKYTKPDLNWLLVLNTLILIAYGATIYVRILHIINK</sequence>
<keyword evidence="1" id="KW-0472">Membrane</keyword>
<accession>A0A495J8U4</accession>
<proteinExistence type="predicted"/>
<protein>
    <submittedName>
        <fullName evidence="2">Uncharacterized protein</fullName>
    </submittedName>
</protein>
<keyword evidence="1" id="KW-0812">Transmembrane</keyword>
<name>A0A495J8U4_9SPHI</name>